<keyword evidence="3" id="KW-0413">Isomerase</keyword>
<protein>
    <recommendedName>
        <fullName evidence="3">peptidylprolyl isomerase</fullName>
        <ecNumber evidence="3">5.2.1.8</ecNumber>
    </recommendedName>
</protein>
<dbReference type="AlphaFoldDB" id="A0A0D6QY77"/>
<dbReference type="PROSITE" id="PS50059">
    <property type="entry name" value="FKBP_PPIASE"/>
    <property type="match status" value="1"/>
</dbReference>
<dbReference type="Gene3D" id="3.10.50.40">
    <property type="match status" value="1"/>
</dbReference>
<dbReference type="SUPFAM" id="SSF54534">
    <property type="entry name" value="FKBP-like"/>
    <property type="match status" value="1"/>
</dbReference>
<keyword evidence="3" id="KW-0697">Rotamase</keyword>
<dbReference type="SMART" id="SM00028">
    <property type="entry name" value="TPR"/>
    <property type="match status" value="3"/>
</dbReference>
<dbReference type="PANTHER" id="PTHR11242">
    <property type="entry name" value="ARYL HYDROCARBON RECEPTOR INTERACTING PROTEIN RELATED"/>
    <property type="match status" value="1"/>
</dbReference>
<comment type="catalytic activity">
    <reaction evidence="3">
        <text>[protein]-peptidylproline (omega=180) = [protein]-peptidylproline (omega=0)</text>
        <dbReference type="Rhea" id="RHEA:16237"/>
        <dbReference type="Rhea" id="RHEA-COMP:10747"/>
        <dbReference type="Rhea" id="RHEA-COMP:10748"/>
        <dbReference type="ChEBI" id="CHEBI:83833"/>
        <dbReference type="ChEBI" id="CHEBI:83834"/>
        <dbReference type="EC" id="5.2.1.8"/>
    </reaction>
</comment>
<evidence type="ECO:0000256" key="4">
    <source>
        <dbReference type="PROSITE-ProRule" id="PRU00339"/>
    </source>
</evidence>
<evidence type="ECO:0000256" key="5">
    <source>
        <dbReference type="SAM" id="MobiDB-lite"/>
    </source>
</evidence>
<dbReference type="Pfam" id="PF00254">
    <property type="entry name" value="FKBP_C"/>
    <property type="match status" value="1"/>
</dbReference>
<dbReference type="InterPro" id="IPR019734">
    <property type="entry name" value="TPR_rpt"/>
</dbReference>
<dbReference type="PROSITE" id="PS50005">
    <property type="entry name" value="TPR"/>
    <property type="match status" value="1"/>
</dbReference>
<feature type="compositionally biased region" description="Polar residues" evidence="5">
    <location>
        <begin position="11"/>
        <end position="26"/>
    </location>
</feature>
<reference evidence="7" key="1">
    <citation type="submission" date="2015-03" db="EMBL/GenBank/DDBJ databases">
        <title>A transcriptome of Araucaria cunninghamii, an australian fine timber species.</title>
        <authorList>
            <person name="Jing Yi C.J.Y."/>
            <person name="Yin San L.Y.S."/>
            <person name="Abdul Karim S.S."/>
            <person name="Wan Azmi N.N."/>
            <person name="Hercus R.R."/>
            <person name="Croft L.L."/>
        </authorList>
    </citation>
    <scope>NUCLEOTIDE SEQUENCE</scope>
    <source>
        <strain evidence="7">MI0301</strain>
        <tissue evidence="7">Leaf</tissue>
    </source>
</reference>
<evidence type="ECO:0000256" key="1">
    <source>
        <dbReference type="ARBA" id="ARBA00022737"/>
    </source>
</evidence>
<dbReference type="GO" id="GO:0003755">
    <property type="term" value="F:peptidyl-prolyl cis-trans isomerase activity"/>
    <property type="evidence" value="ECO:0007669"/>
    <property type="project" value="UniProtKB-KW"/>
</dbReference>
<organism evidence="7">
    <name type="scientific">Araucaria cunninghamii</name>
    <name type="common">Hoop pine</name>
    <name type="synonym">Moreton Bay pine</name>
    <dbReference type="NCBI Taxonomy" id="56994"/>
    <lineage>
        <taxon>Eukaryota</taxon>
        <taxon>Viridiplantae</taxon>
        <taxon>Streptophyta</taxon>
        <taxon>Embryophyta</taxon>
        <taxon>Tracheophyta</taxon>
        <taxon>Spermatophyta</taxon>
        <taxon>Pinopsida</taxon>
        <taxon>Pinidae</taxon>
        <taxon>Conifers II</taxon>
        <taxon>Araucariales</taxon>
        <taxon>Araucariaceae</taxon>
        <taxon>Araucaria</taxon>
    </lineage>
</organism>
<evidence type="ECO:0000256" key="2">
    <source>
        <dbReference type="ARBA" id="ARBA00022803"/>
    </source>
</evidence>
<evidence type="ECO:0000313" key="7">
    <source>
        <dbReference type="EMBL" id="JAG94953.1"/>
    </source>
</evidence>
<dbReference type="FunFam" id="1.25.40.10:FF:000708">
    <property type="entry name" value="Peptidylprolyl isomerase"/>
    <property type="match status" value="1"/>
</dbReference>
<dbReference type="EC" id="5.2.1.8" evidence="3"/>
<keyword evidence="2 4" id="KW-0802">TPR repeat</keyword>
<proteinExistence type="predicted"/>
<accession>A0A0D6QY77</accession>
<evidence type="ECO:0000259" key="6">
    <source>
        <dbReference type="PROSITE" id="PS50059"/>
    </source>
</evidence>
<evidence type="ECO:0000256" key="3">
    <source>
        <dbReference type="PROSITE-ProRule" id="PRU00277"/>
    </source>
</evidence>
<dbReference type="InterPro" id="IPR001179">
    <property type="entry name" value="PPIase_FKBP_dom"/>
</dbReference>
<dbReference type="SUPFAM" id="SSF48452">
    <property type="entry name" value="TPR-like"/>
    <property type="match status" value="1"/>
</dbReference>
<dbReference type="InterPro" id="IPR039663">
    <property type="entry name" value="AIP/AIPL1/TTC9"/>
</dbReference>
<dbReference type="EMBL" id="GCKF01041963">
    <property type="protein sequence ID" value="JAG94953.1"/>
    <property type="molecule type" value="Transcribed_RNA"/>
</dbReference>
<keyword evidence="1" id="KW-0677">Repeat</keyword>
<dbReference type="PANTHER" id="PTHR11242:SF0">
    <property type="entry name" value="TPR_REGION DOMAIN-CONTAINING PROTEIN"/>
    <property type="match status" value="1"/>
</dbReference>
<dbReference type="InterPro" id="IPR011990">
    <property type="entry name" value="TPR-like_helical_dom_sf"/>
</dbReference>
<feature type="compositionally biased region" description="Polar residues" evidence="5">
    <location>
        <begin position="33"/>
        <end position="47"/>
    </location>
</feature>
<feature type="region of interest" description="Disordered" evidence="5">
    <location>
        <begin position="1"/>
        <end position="57"/>
    </location>
</feature>
<feature type="repeat" description="TPR" evidence="4">
    <location>
        <begin position="282"/>
        <end position="315"/>
    </location>
</feature>
<dbReference type="Gene3D" id="1.25.40.10">
    <property type="entry name" value="Tetratricopeptide repeat domain"/>
    <property type="match status" value="1"/>
</dbReference>
<sequence length="381" mass="43992">MEEITQEEQHSQLQSNEKQEITQESETGAAEEQTVNGEKSSSKSTEIIQDDDDLPPKVNSELEVLHENVTKQIIKTGHGNKPTPNSTCFLHYRAWTERTMHKFEDTWREQQPLELVLGREKKVLCGLAIGVASMRAGERALFHVGWQLAYGEEGNFSFPNVPPQADLIYEVELIGFEEAKEGKPRSDMTVEERIEAADRRRKEGNEFFKEGKLAEAMHQYEMALAYMGDDFMFQLFGKYKDMANAVKNPCHLNMAACLLKLNRYEEVIGQCNMVLVEDESNVKALFRRGKARAALGQTDTAREDFQKVKKFSPEDKAVAKELHLLAQHDKELYMKQKELYKGLFGPRPEPKPKRLLWLVVFWQWFVSIIRTIFRIKRSKDD</sequence>
<dbReference type="InterPro" id="IPR046357">
    <property type="entry name" value="PPIase_dom_sf"/>
</dbReference>
<feature type="domain" description="PPIase FKBP-type" evidence="6">
    <location>
        <begin position="85"/>
        <end position="177"/>
    </location>
</feature>
<name>A0A0D6QY77_ARACU</name>